<accession>A0ACC6TU53</accession>
<organism evidence="1 2">
    <name type="scientific">Paraburkholderia phymatum</name>
    <dbReference type="NCBI Taxonomy" id="148447"/>
    <lineage>
        <taxon>Bacteria</taxon>
        <taxon>Pseudomonadati</taxon>
        <taxon>Pseudomonadota</taxon>
        <taxon>Betaproteobacteria</taxon>
        <taxon>Burkholderiales</taxon>
        <taxon>Burkholderiaceae</taxon>
        <taxon>Paraburkholderia</taxon>
    </lineage>
</organism>
<name>A0ACC6TU53_9BURK</name>
<comment type="caution">
    <text evidence="1">The sequence shown here is derived from an EMBL/GenBank/DDBJ whole genome shotgun (WGS) entry which is preliminary data.</text>
</comment>
<keyword evidence="2" id="KW-1185">Reference proteome</keyword>
<sequence length="303" mass="31686">MSTTPASPVTPPETPPQTPLQTSAPRPRESRYDALRVLLHSPTFIVGAVIVLWWIVCAIAGPWIAPLDPYASDPLNSLAPPAQGHWFGTDQLGRDVLSRVIVGARDILTIAPLATLLGTLAGTALGLVVGYFDGWVDNVIGRAIDAVLALPLVIVALLALAAVGASNATVILVIGITFAPITSRTVRAAVFAERHLDYVAAAQLRGENALYIMFAEILPNVLPPIIVEATVRLGYAIFAVATLSFLGFGIQPPSADWGLALSESYTLMAGGAWWTVVFDAVAIASLVVGVNLIADAVQGAVDG</sequence>
<evidence type="ECO:0000313" key="2">
    <source>
        <dbReference type="Proteomes" id="UP001558850"/>
    </source>
</evidence>
<protein>
    <submittedName>
        <fullName evidence="1">ABC transporter permease</fullName>
    </submittedName>
</protein>
<dbReference type="EMBL" id="JBFRCH010000001">
    <property type="protein sequence ID" value="MEX3930807.1"/>
    <property type="molecule type" value="Genomic_DNA"/>
</dbReference>
<reference evidence="1" key="1">
    <citation type="submission" date="2024-07" db="EMBL/GenBank/DDBJ databases">
        <title>A survey of Mimosa microsymbionts across Brazilian biomes reveals a high diversity of Paraburkholderia nodulating endemic species, but also that Cupriavidus is common as a symbiont of widespread species.</title>
        <authorList>
            <person name="Rouws L."/>
            <person name="Barauna A."/>
            <person name="Beukes C."/>
            <person name="Rouws J.R.C."/>
            <person name="De Faria S.M."/>
            <person name="Gross E."/>
            <person name="Bueno Dos Reis Junior F."/>
            <person name="Simon M.F."/>
            <person name="Maluk M."/>
            <person name="Odee D.W."/>
            <person name="Kenicer G."/>
            <person name="Young J.P.W."/>
            <person name="Reis V.M."/>
            <person name="Zilli J."/>
            <person name="James E.K."/>
        </authorList>
    </citation>
    <scope>NUCLEOTIDE SEQUENCE</scope>
    <source>
        <strain evidence="1">EG181B</strain>
    </source>
</reference>
<proteinExistence type="predicted"/>
<evidence type="ECO:0000313" key="1">
    <source>
        <dbReference type="EMBL" id="MEX3930807.1"/>
    </source>
</evidence>
<gene>
    <name evidence="1" type="ORF">AB4Y32_03130</name>
</gene>
<dbReference type="Proteomes" id="UP001558850">
    <property type="component" value="Unassembled WGS sequence"/>
</dbReference>